<accession>A0A7W8X960</accession>
<organism evidence="1 2">
    <name type="scientific">Rhizobium giardinii</name>
    <dbReference type="NCBI Taxonomy" id="56731"/>
    <lineage>
        <taxon>Bacteria</taxon>
        <taxon>Pseudomonadati</taxon>
        <taxon>Pseudomonadota</taxon>
        <taxon>Alphaproteobacteria</taxon>
        <taxon>Hyphomicrobiales</taxon>
        <taxon>Rhizobiaceae</taxon>
        <taxon>Rhizobium/Agrobacterium group</taxon>
        <taxon>Rhizobium</taxon>
    </lineage>
</organism>
<name>A0A7W8X960_9HYPH</name>
<dbReference type="Proteomes" id="UP000585507">
    <property type="component" value="Unassembled WGS sequence"/>
</dbReference>
<sequence length="36" mass="4471">MNFEITVRLMRVSNERYDVLFLVSFWVLKVLRNLRI</sequence>
<dbReference type="AlphaFoldDB" id="A0A7W8X960"/>
<evidence type="ECO:0000313" key="2">
    <source>
        <dbReference type="Proteomes" id="UP000585507"/>
    </source>
</evidence>
<gene>
    <name evidence="1" type="ORF">GGD55_002989</name>
</gene>
<protein>
    <submittedName>
        <fullName evidence="1">Uncharacterized protein</fullName>
    </submittedName>
</protein>
<keyword evidence="2" id="KW-1185">Reference proteome</keyword>
<evidence type="ECO:0000313" key="1">
    <source>
        <dbReference type="EMBL" id="MBB5536282.1"/>
    </source>
</evidence>
<dbReference type="EMBL" id="JACHBK010000006">
    <property type="protein sequence ID" value="MBB5536282.1"/>
    <property type="molecule type" value="Genomic_DNA"/>
</dbReference>
<comment type="caution">
    <text evidence="1">The sequence shown here is derived from an EMBL/GenBank/DDBJ whole genome shotgun (WGS) entry which is preliminary data.</text>
</comment>
<proteinExistence type="predicted"/>
<reference evidence="1 2" key="1">
    <citation type="submission" date="2020-08" db="EMBL/GenBank/DDBJ databases">
        <title>Genomic Encyclopedia of Type Strains, Phase IV (KMG-V): Genome sequencing to study the core and pangenomes of soil and plant-associated prokaryotes.</title>
        <authorList>
            <person name="Whitman W."/>
        </authorList>
    </citation>
    <scope>NUCLEOTIDE SEQUENCE [LARGE SCALE GENOMIC DNA]</scope>
    <source>
        <strain evidence="1 2">SEMIA 4084</strain>
    </source>
</reference>